<dbReference type="AlphaFoldDB" id="A0A552AER6"/>
<dbReference type="Proteomes" id="UP000316280">
    <property type="component" value="Unassembled WGS sequence"/>
</dbReference>
<dbReference type="Gene3D" id="3.40.50.12230">
    <property type="match status" value="1"/>
</dbReference>
<protein>
    <recommendedName>
        <fullName evidence="1">Formyl transferase N-terminal domain-containing protein</fullName>
    </recommendedName>
</protein>
<reference evidence="2 3" key="1">
    <citation type="submission" date="2019-01" db="EMBL/GenBank/DDBJ databases">
        <title>Coherence of Microcystis species and biogeography revealed through population genomics.</title>
        <authorList>
            <person name="Perez-Carrascal O.M."/>
            <person name="Terrat Y."/>
            <person name="Giani A."/>
            <person name="Fortin N."/>
            <person name="Tromas N."/>
            <person name="Shapiro B.J."/>
        </authorList>
    </citation>
    <scope>NUCLEOTIDE SEQUENCE [LARGE SCALE GENOMIC DNA]</scope>
    <source>
        <strain evidence="2">Ma_OC_H_19870700_S124</strain>
    </source>
</reference>
<feature type="domain" description="Formyl transferase N-terminal" evidence="1">
    <location>
        <begin position="50"/>
        <end position="155"/>
    </location>
</feature>
<accession>A0A552AER6</accession>
<dbReference type="PANTHER" id="PTHR11138:SF5">
    <property type="entry name" value="METHIONYL-TRNA FORMYLTRANSFERASE, MITOCHONDRIAL"/>
    <property type="match status" value="1"/>
</dbReference>
<dbReference type="PANTHER" id="PTHR11138">
    <property type="entry name" value="METHIONYL-TRNA FORMYLTRANSFERASE"/>
    <property type="match status" value="1"/>
</dbReference>
<name>A0A552AER6_MICAE</name>
<dbReference type="SUPFAM" id="SSF53328">
    <property type="entry name" value="Formyltransferase"/>
    <property type="match status" value="1"/>
</dbReference>
<dbReference type="GO" id="GO:0005829">
    <property type="term" value="C:cytosol"/>
    <property type="evidence" value="ECO:0007669"/>
    <property type="project" value="TreeGrafter"/>
</dbReference>
<comment type="caution">
    <text evidence="2">The sequence shown here is derived from an EMBL/GenBank/DDBJ whole genome shotgun (WGS) entry which is preliminary data.</text>
</comment>
<dbReference type="InterPro" id="IPR036477">
    <property type="entry name" value="Formyl_transf_N_sf"/>
</dbReference>
<dbReference type="GO" id="GO:0004479">
    <property type="term" value="F:methionyl-tRNA formyltransferase activity"/>
    <property type="evidence" value="ECO:0007669"/>
    <property type="project" value="TreeGrafter"/>
</dbReference>
<evidence type="ECO:0000313" key="2">
    <source>
        <dbReference type="EMBL" id="TRT83953.1"/>
    </source>
</evidence>
<dbReference type="EMBL" id="SFBR01000148">
    <property type="protein sequence ID" value="TRT83953.1"/>
    <property type="molecule type" value="Genomic_DNA"/>
</dbReference>
<evidence type="ECO:0000259" key="1">
    <source>
        <dbReference type="Pfam" id="PF00551"/>
    </source>
</evidence>
<gene>
    <name evidence="2" type="ORF">EWV63_16395</name>
</gene>
<organism evidence="2 3">
    <name type="scientific">Microcystis aeruginosa Ma_OC_H_19870700_S124</name>
    <dbReference type="NCBI Taxonomy" id="2486262"/>
    <lineage>
        <taxon>Bacteria</taxon>
        <taxon>Bacillati</taxon>
        <taxon>Cyanobacteriota</taxon>
        <taxon>Cyanophyceae</taxon>
        <taxon>Oscillatoriophycideae</taxon>
        <taxon>Chroococcales</taxon>
        <taxon>Microcystaceae</taxon>
        <taxon>Microcystis</taxon>
    </lineage>
</organism>
<dbReference type="Pfam" id="PF00551">
    <property type="entry name" value="Formyl_trans_N"/>
    <property type="match status" value="1"/>
</dbReference>
<sequence length="235" mass="27502">MMKKVDLYLGGDLGLWVLDRVSQHEVEQIFTVDVSIARYAIMKGFNLCDKNVNTLEINSSDFGVSVHYPIIIQSHILVKYKKIYNLHPAFLPYGRGYYPIFWALWENTPAGATLHEINEKIDQGNIIERMQVEYDDIDTGGSLFKRVREAEKKLFERYWYKIVNEETLPSFPQLELGTYHSKKEFFYIKTQSNWQDMRGKDLIKLIRCLTFEGYTGLEIELGTKPFEVLLRALPE</sequence>
<evidence type="ECO:0000313" key="3">
    <source>
        <dbReference type="Proteomes" id="UP000316280"/>
    </source>
</evidence>
<dbReference type="InterPro" id="IPR002376">
    <property type="entry name" value="Formyl_transf_N"/>
</dbReference>
<proteinExistence type="predicted"/>